<comment type="subcellular location">
    <subcellularLocation>
        <location evidence="1">Membrane</location>
        <topology evidence="1">Single-pass type I membrane protein</topology>
    </subcellularLocation>
</comment>
<name>A0A7L1S4H4_9PASS</name>
<dbReference type="Pfam" id="PF07686">
    <property type="entry name" value="V-set"/>
    <property type="match status" value="1"/>
</dbReference>
<dbReference type="InterPro" id="IPR013162">
    <property type="entry name" value="CD80_C2-set"/>
</dbReference>
<dbReference type="SUPFAM" id="SSF48726">
    <property type="entry name" value="Immunoglobulin"/>
    <property type="match status" value="5"/>
</dbReference>
<dbReference type="PANTHER" id="PTHR11973">
    <property type="entry name" value="CELL SURFACE GLYCOPROTEIN MUC18-RELATED"/>
    <property type="match status" value="1"/>
</dbReference>
<feature type="domain" description="Ig-like" evidence="10">
    <location>
        <begin position="116"/>
        <end position="222"/>
    </location>
</feature>
<keyword evidence="12" id="KW-1185">Reference proteome</keyword>
<feature type="non-terminal residue" evidence="11">
    <location>
        <position position="1"/>
    </location>
</feature>
<proteinExistence type="predicted"/>
<dbReference type="PANTHER" id="PTHR11973:SF18">
    <property type="entry name" value="CELL SURFACE GLYCOPROTEIN MUC18"/>
    <property type="match status" value="1"/>
</dbReference>
<keyword evidence="2 9" id="KW-0812">Transmembrane</keyword>
<comment type="caution">
    <text evidence="11">The sequence shown here is derived from an EMBL/GenBank/DDBJ whole genome shotgun (WGS) entry which is preliminary data.</text>
</comment>
<evidence type="ECO:0000256" key="9">
    <source>
        <dbReference type="SAM" id="Phobius"/>
    </source>
</evidence>
<keyword evidence="3" id="KW-0677">Repeat</keyword>
<dbReference type="SMART" id="SM00408">
    <property type="entry name" value="IGc2"/>
    <property type="match status" value="3"/>
</dbReference>
<evidence type="ECO:0000313" key="12">
    <source>
        <dbReference type="Proteomes" id="UP000572057"/>
    </source>
</evidence>
<keyword evidence="5 9" id="KW-0472">Membrane</keyword>
<feature type="domain" description="Ig-like" evidence="10">
    <location>
        <begin position="18"/>
        <end position="111"/>
    </location>
</feature>
<dbReference type="InterPro" id="IPR013106">
    <property type="entry name" value="Ig_V-set"/>
</dbReference>
<dbReference type="InterPro" id="IPR003599">
    <property type="entry name" value="Ig_sub"/>
</dbReference>
<dbReference type="EMBL" id="VXBM01001502">
    <property type="protein sequence ID" value="NXO44205.1"/>
    <property type="molecule type" value="Genomic_DNA"/>
</dbReference>
<feature type="non-terminal residue" evidence="11">
    <location>
        <position position="583"/>
    </location>
</feature>
<feature type="domain" description="Ig-like" evidence="10">
    <location>
        <begin position="325"/>
        <end position="405"/>
    </location>
</feature>
<gene>
    <name evidence="11" type="primary">Mcam</name>
    <name evidence="11" type="ORF">LOCOCH_R05542</name>
</gene>
<dbReference type="Proteomes" id="UP000572057">
    <property type="component" value="Unassembled WGS sequence"/>
</dbReference>
<dbReference type="InterPro" id="IPR013783">
    <property type="entry name" value="Ig-like_fold"/>
</dbReference>
<dbReference type="InterPro" id="IPR036179">
    <property type="entry name" value="Ig-like_dom_sf"/>
</dbReference>
<dbReference type="Pfam" id="PF08205">
    <property type="entry name" value="C2-set_2"/>
    <property type="match status" value="1"/>
</dbReference>
<dbReference type="InterPro" id="IPR003598">
    <property type="entry name" value="Ig_sub2"/>
</dbReference>
<dbReference type="Gene3D" id="2.60.40.10">
    <property type="entry name" value="Immunoglobulins"/>
    <property type="match status" value="5"/>
</dbReference>
<keyword evidence="7" id="KW-0325">Glycoprotein</keyword>
<dbReference type="SMART" id="SM00409">
    <property type="entry name" value="IG"/>
    <property type="match status" value="4"/>
</dbReference>
<feature type="transmembrane region" description="Helical" evidence="9">
    <location>
        <begin position="505"/>
        <end position="528"/>
    </location>
</feature>
<dbReference type="AlphaFoldDB" id="A0A7L1S4H4"/>
<evidence type="ECO:0000259" key="10">
    <source>
        <dbReference type="PROSITE" id="PS50835"/>
    </source>
</evidence>
<dbReference type="Pfam" id="PF13927">
    <property type="entry name" value="Ig_3"/>
    <property type="match status" value="1"/>
</dbReference>
<dbReference type="InterPro" id="IPR051116">
    <property type="entry name" value="Surface_Rcpt/Adhesion_Mol"/>
</dbReference>
<evidence type="ECO:0000256" key="6">
    <source>
        <dbReference type="ARBA" id="ARBA00023157"/>
    </source>
</evidence>
<evidence type="ECO:0000256" key="3">
    <source>
        <dbReference type="ARBA" id="ARBA00022737"/>
    </source>
</evidence>
<reference evidence="12" key="1">
    <citation type="submission" date="2019-09" db="EMBL/GenBank/DDBJ databases">
        <title>Bird 10,000 Genomes (B10K) Project - Family phase.</title>
        <authorList>
            <person name="Zhang G."/>
        </authorList>
    </citation>
    <scope>NUCLEOTIDE SEQUENCE [LARGE SCALE GENOMIC DNA]</scope>
</reference>
<dbReference type="InterPro" id="IPR007110">
    <property type="entry name" value="Ig-like_dom"/>
</dbReference>
<dbReference type="Pfam" id="PF13895">
    <property type="entry name" value="Ig_2"/>
    <property type="match status" value="1"/>
</dbReference>
<dbReference type="OrthoDB" id="10010939at2759"/>
<keyword evidence="6" id="KW-1015">Disulfide bond</keyword>
<dbReference type="CDD" id="cd00096">
    <property type="entry name" value="Ig"/>
    <property type="match status" value="2"/>
</dbReference>
<feature type="domain" description="Ig-like" evidence="10">
    <location>
        <begin position="228"/>
        <end position="318"/>
    </location>
</feature>
<feature type="domain" description="Ig-like" evidence="10">
    <location>
        <begin position="412"/>
        <end position="493"/>
    </location>
</feature>
<evidence type="ECO:0000313" key="11">
    <source>
        <dbReference type="EMBL" id="NXO44205.1"/>
    </source>
</evidence>
<dbReference type="GO" id="GO:0005886">
    <property type="term" value="C:plasma membrane"/>
    <property type="evidence" value="ECO:0007669"/>
    <property type="project" value="TreeGrafter"/>
</dbReference>
<evidence type="ECO:0000256" key="2">
    <source>
        <dbReference type="ARBA" id="ARBA00022692"/>
    </source>
</evidence>
<accession>A0A7L1S4H4</accession>
<keyword evidence="4 9" id="KW-1133">Transmembrane helix</keyword>
<evidence type="ECO:0000256" key="4">
    <source>
        <dbReference type="ARBA" id="ARBA00022989"/>
    </source>
</evidence>
<evidence type="ECO:0000256" key="7">
    <source>
        <dbReference type="ARBA" id="ARBA00023180"/>
    </source>
</evidence>
<evidence type="ECO:0000256" key="5">
    <source>
        <dbReference type="ARBA" id="ARBA00023136"/>
    </source>
</evidence>
<organism evidence="11 12">
    <name type="scientific">Helopsaltes ochotensis</name>
    <name type="common">Middendorff's grasshopper-warbler</name>
    <dbReference type="NCBI Taxonomy" id="3150915"/>
    <lineage>
        <taxon>Eukaryota</taxon>
        <taxon>Metazoa</taxon>
        <taxon>Chordata</taxon>
        <taxon>Craniata</taxon>
        <taxon>Vertebrata</taxon>
        <taxon>Euteleostomi</taxon>
        <taxon>Archelosauria</taxon>
        <taxon>Archosauria</taxon>
        <taxon>Dinosauria</taxon>
        <taxon>Saurischia</taxon>
        <taxon>Theropoda</taxon>
        <taxon>Coelurosauria</taxon>
        <taxon>Aves</taxon>
        <taxon>Neognathae</taxon>
        <taxon>Neoaves</taxon>
        <taxon>Telluraves</taxon>
        <taxon>Australaves</taxon>
        <taxon>Passeriformes</taxon>
        <taxon>Sylvioidea</taxon>
        <taxon>Locustellidae</taxon>
        <taxon>Helopsaltes</taxon>
    </lineage>
</organism>
<protein>
    <submittedName>
        <fullName evidence="11">MUC18 protein</fullName>
    </submittedName>
</protein>
<keyword evidence="8" id="KW-0393">Immunoglobulin domain</keyword>
<dbReference type="PROSITE" id="PS50835">
    <property type="entry name" value="IG_LIKE"/>
    <property type="match status" value="5"/>
</dbReference>
<sequence length="583" mass="64702">AASKLEISMPAVVDAEIGGTARIECNFYIPENASYTYIDWFYMDRSNRQVRLYHDTASEVLEDDTDYKGRLSLGEDKALSISAVTLQDARTFVCQVGAGSYGVGENSTQLRVYKVPETAEIEPYSGGISVHSTEIPEIAKCSSKNIFPSPNITWHKNGEELHDQENEVMIQSMVIHESSGLYTVSSKLYALVTREDRHSRYHCAVHYWLRGQRRTLESRRVKVNIFYPAEHLKLQVVSSSAPVKEGDNVTLVCEADGNPPPVFTFYKKNLDEWQDVSALAEPDSGVLNLRDVNKSSNGTYKCQSLDLDDLSQIEEHVDLVVNYIEGVHVKMEPSSTLREGDSVTLSCDAHSPVDLKYQWRDEKGKKLVEGSQLFLNNLTFETSNTFSCKVMAPSVPGLEQSKKVSLAVEGKPRIVAISSPLYVHQDQVINLTCKAIAFPRPTVQWNINGTAHEYVDNQHIASNLTVRVSHNLLREGARCRVSNRLGVSEKHIQLLDQKSTAESQGVIIVAIIVAILVVAVLGAVIYFLHKKGKIPCGRAGKQDITKPEARKDKIVVEVKSDKLSEEAGLLQGANGEKRAAADQ</sequence>
<evidence type="ECO:0000256" key="8">
    <source>
        <dbReference type="ARBA" id="ARBA00023319"/>
    </source>
</evidence>
<evidence type="ECO:0000256" key="1">
    <source>
        <dbReference type="ARBA" id="ARBA00004479"/>
    </source>
</evidence>
<dbReference type="GO" id="GO:0005055">
    <property type="term" value="F:laminin receptor activity"/>
    <property type="evidence" value="ECO:0007669"/>
    <property type="project" value="TreeGrafter"/>
</dbReference>